<dbReference type="Gene3D" id="2.60.120.430">
    <property type="entry name" value="Galactose-binding lectin"/>
    <property type="match status" value="1"/>
</dbReference>
<sequence length="276" mass="30542">MTASYLSYLKVYLLILAVICCVLGQVQSLGQIIYSVNAGGDVHTDSNGVKYESDPLAGKVGIASDYGKRLIIGRVPSSDHILYQTERYHTNTFGYDIPVSGDGDFVLVLKFCEVYFEAPDQKVFDVVLNGEHTIVADLDIFAKVDKGVAHDEYIPFQISQGKLTIAGEESEVVGNKIKLEFIKGYKDNPKINAFYVMKGTLDEVPKLPPIVNPESQSDQASKQSSDEEEEEDKSQKRPRTVPKVADPYESEDSSIMLPVFIVIGAFIPVLFCLCRL</sequence>
<dbReference type="KEGG" id="soy:115886619"/>
<evidence type="ECO:0000256" key="12">
    <source>
        <dbReference type="SAM" id="SignalP"/>
    </source>
</evidence>
<protein>
    <submittedName>
        <fullName evidence="15">Malectin</fullName>
    </submittedName>
</protein>
<evidence type="ECO:0000256" key="2">
    <source>
        <dbReference type="ARBA" id="ARBA00009141"/>
    </source>
</evidence>
<evidence type="ECO:0000259" key="13">
    <source>
        <dbReference type="Pfam" id="PF11721"/>
    </source>
</evidence>
<evidence type="ECO:0000256" key="3">
    <source>
        <dbReference type="ARBA" id="ARBA00022692"/>
    </source>
</evidence>
<evidence type="ECO:0000256" key="5">
    <source>
        <dbReference type="ARBA" id="ARBA00022824"/>
    </source>
</evidence>
<name>A0A6J2YFQ3_SITOR</name>
<accession>A0A6J2YFQ3</accession>
<evidence type="ECO:0000256" key="9">
    <source>
        <dbReference type="ARBA" id="ARBA00023277"/>
    </source>
</evidence>
<dbReference type="GeneID" id="115886619"/>
<dbReference type="GO" id="GO:0030246">
    <property type="term" value="F:carbohydrate binding"/>
    <property type="evidence" value="ECO:0007669"/>
    <property type="project" value="InterPro"/>
</dbReference>
<evidence type="ECO:0000313" key="15">
    <source>
        <dbReference type="RefSeq" id="XP_030761720.1"/>
    </source>
</evidence>
<evidence type="ECO:0000256" key="10">
    <source>
        <dbReference type="SAM" id="MobiDB-lite"/>
    </source>
</evidence>
<dbReference type="InterPro" id="IPR021720">
    <property type="entry name" value="Malectin_dom"/>
</dbReference>
<evidence type="ECO:0000256" key="6">
    <source>
        <dbReference type="ARBA" id="ARBA00022989"/>
    </source>
</evidence>
<dbReference type="PANTHER" id="PTHR13460">
    <property type="match status" value="1"/>
</dbReference>
<keyword evidence="6 11" id="KW-1133">Transmembrane helix</keyword>
<feature type="domain" description="Malectin" evidence="13">
    <location>
        <begin position="33"/>
        <end position="194"/>
    </location>
</feature>
<evidence type="ECO:0000256" key="4">
    <source>
        <dbReference type="ARBA" id="ARBA00022729"/>
    </source>
</evidence>
<dbReference type="Pfam" id="PF11721">
    <property type="entry name" value="Malectin"/>
    <property type="match status" value="1"/>
</dbReference>
<reference evidence="15" key="1">
    <citation type="submission" date="2025-08" db="UniProtKB">
        <authorList>
            <consortium name="RefSeq"/>
        </authorList>
    </citation>
    <scope>IDENTIFICATION</scope>
    <source>
        <tissue evidence="15">Gonads</tissue>
    </source>
</reference>
<evidence type="ECO:0000256" key="11">
    <source>
        <dbReference type="SAM" id="Phobius"/>
    </source>
</evidence>
<keyword evidence="8" id="KW-0325">Glycoprotein</keyword>
<organism evidence="14 15">
    <name type="scientific">Sitophilus oryzae</name>
    <name type="common">Rice weevil</name>
    <name type="synonym">Curculio oryzae</name>
    <dbReference type="NCBI Taxonomy" id="7048"/>
    <lineage>
        <taxon>Eukaryota</taxon>
        <taxon>Metazoa</taxon>
        <taxon>Ecdysozoa</taxon>
        <taxon>Arthropoda</taxon>
        <taxon>Hexapoda</taxon>
        <taxon>Insecta</taxon>
        <taxon>Pterygota</taxon>
        <taxon>Neoptera</taxon>
        <taxon>Endopterygota</taxon>
        <taxon>Coleoptera</taxon>
        <taxon>Polyphaga</taxon>
        <taxon>Cucujiformia</taxon>
        <taxon>Curculionidae</taxon>
        <taxon>Dryophthorinae</taxon>
        <taxon>Sitophilus</taxon>
    </lineage>
</organism>
<feature type="compositionally biased region" description="Low complexity" evidence="10">
    <location>
        <begin position="214"/>
        <end position="223"/>
    </location>
</feature>
<dbReference type="FunCoup" id="A0A6J2YFQ3">
    <property type="interactions" value="646"/>
</dbReference>
<keyword evidence="3 11" id="KW-0812">Transmembrane</keyword>
<dbReference type="InterPro" id="IPR039155">
    <property type="entry name" value="MLEC"/>
</dbReference>
<dbReference type="Proteomes" id="UP000504635">
    <property type="component" value="Unplaced"/>
</dbReference>
<dbReference type="GO" id="GO:0005789">
    <property type="term" value="C:endoplasmic reticulum membrane"/>
    <property type="evidence" value="ECO:0007669"/>
    <property type="project" value="UniProtKB-SubCell"/>
</dbReference>
<evidence type="ECO:0000256" key="8">
    <source>
        <dbReference type="ARBA" id="ARBA00023180"/>
    </source>
</evidence>
<keyword evidence="14" id="KW-1185">Reference proteome</keyword>
<keyword evidence="5" id="KW-0256">Endoplasmic reticulum</keyword>
<dbReference type="AlphaFoldDB" id="A0A6J2YFQ3"/>
<evidence type="ECO:0000256" key="1">
    <source>
        <dbReference type="ARBA" id="ARBA00004115"/>
    </source>
</evidence>
<dbReference type="OrthoDB" id="10013439at2759"/>
<feature type="region of interest" description="Disordered" evidence="10">
    <location>
        <begin position="207"/>
        <end position="251"/>
    </location>
</feature>
<dbReference type="PANTHER" id="PTHR13460:SF0">
    <property type="entry name" value="MALECTIN"/>
    <property type="match status" value="1"/>
</dbReference>
<keyword evidence="7 11" id="KW-0472">Membrane</keyword>
<keyword evidence="4 12" id="KW-0732">Signal</keyword>
<comment type="similarity">
    <text evidence="2">Belongs to the malectin family.</text>
</comment>
<keyword evidence="9" id="KW-0119">Carbohydrate metabolism</keyword>
<feature type="chain" id="PRO_5026722022" evidence="12">
    <location>
        <begin position="25"/>
        <end position="276"/>
    </location>
</feature>
<gene>
    <name evidence="15" type="primary">LOC115886619</name>
</gene>
<proteinExistence type="inferred from homology"/>
<dbReference type="RefSeq" id="XP_030761720.1">
    <property type="nucleotide sequence ID" value="XM_030905860.1"/>
</dbReference>
<evidence type="ECO:0000313" key="14">
    <source>
        <dbReference type="Proteomes" id="UP000504635"/>
    </source>
</evidence>
<evidence type="ECO:0000256" key="7">
    <source>
        <dbReference type="ARBA" id="ARBA00023136"/>
    </source>
</evidence>
<comment type="subcellular location">
    <subcellularLocation>
        <location evidence="1">Endoplasmic reticulum membrane</location>
        <topology evidence="1">Single-pass type I membrane protein</topology>
    </subcellularLocation>
</comment>
<dbReference type="InParanoid" id="A0A6J2YFQ3"/>
<feature type="transmembrane region" description="Helical" evidence="11">
    <location>
        <begin position="255"/>
        <end position="274"/>
    </location>
</feature>
<feature type="signal peptide" evidence="12">
    <location>
        <begin position="1"/>
        <end position="24"/>
    </location>
</feature>